<dbReference type="InterPro" id="IPR016082">
    <property type="entry name" value="Ribosomal_uL30_ferredoxin-like"/>
</dbReference>
<dbReference type="CDD" id="cd01657">
    <property type="entry name" value="Ribosomal_L7_archeal_euk"/>
    <property type="match status" value="1"/>
</dbReference>
<dbReference type="Gene3D" id="1.10.510.10">
    <property type="entry name" value="Transferase(Phosphotransferase) domain 1"/>
    <property type="match status" value="1"/>
</dbReference>
<dbReference type="Pfam" id="PF08079">
    <property type="entry name" value="Ribosomal_L30_N"/>
    <property type="match status" value="1"/>
</dbReference>
<dbReference type="InterPro" id="IPR012988">
    <property type="entry name" value="Ribosomal_uL30_N_euk"/>
</dbReference>
<dbReference type="Pfam" id="PF00327">
    <property type="entry name" value="Ribosomal_L30"/>
    <property type="match status" value="1"/>
</dbReference>
<reference evidence="6 7" key="1">
    <citation type="journal article" date="2013" name="Nat. Commun.">
        <title>The evolution and pathogenic mechanisms of the rice sheath blight pathogen.</title>
        <authorList>
            <person name="Zheng A."/>
            <person name="Lin R."/>
            <person name="Xu L."/>
            <person name="Qin P."/>
            <person name="Tang C."/>
            <person name="Ai P."/>
            <person name="Zhang D."/>
            <person name="Liu Y."/>
            <person name="Sun Z."/>
            <person name="Feng H."/>
            <person name="Wang Y."/>
            <person name="Chen Y."/>
            <person name="Liang X."/>
            <person name="Fu R."/>
            <person name="Li Q."/>
            <person name="Zhang J."/>
            <person name="Yu X."/>
            <person name="Xie Z."/>
            <person name="Ding L."/>
            <person name="Guan P."/>
            <person name="Tang J."/>
            <person name="Liang Y."/>
            <person name="Wang S."/>
            <person name="Deng Q."/>
            <person name="Li S."/>
            <person name="Zhu J."/>
            <person name="Wang L."/>
            <person name="Liu H."/>
            <person name="Li P."/>
        </authorList>
    </citation>
    <scope>NUCLEOTIDE SEQUENCE [LARGE SCALE GENOMIC DNA]</scope>
    <source>
        <strain evidence="7">AG-1 IA</strain>
    </source>
</reference>
<dbReference type="InterPro" id="IPR036919">
    <property type="entry name" value="Ribo_uL30_ferredoxin-like_sf"/>
</dbReference>
<dbReference type="HOGENOM" id="CLU_362547_0_0_1"/>
<comment type="similarity">
    <text evidence="1">Belongs to the universal ribosomal protein uL30 family.</text>
</comment>
<dbReference type="FunFam" id="3.30.1390.20:FF:000002">
    <property type="entry name" value="60S ribosomal protein L7"/>
    <property type="match status" value="1"/>
</dbReference>
<dbReference type="PROSITE" id="PS00634">
    <property type="entry name" value="RIBOSOMAL_L30"/>
    <property type="match status" value="1"/>
</dbReference>
<keyword evidence="7" id="KW-1185">Reference proteome</keyword>
<sequence length="771" mass="86936">MSWLHDTSGGPLYLWAQLPGDLGYGSNQELLGSRCDVIRARLGVAGVRWMGWGDFMPPRPLSATFDRPLSPLVQQPLGDLPEDIGDDRTKLTPAEQAWSSHQHYLESHGFILRPRLRQDWKPSWIETGGDPSKYEDSIRITELGIVDAIRVSDGAHIVLKAVRSAPPTTLTSLGQPDELGILKRLHTPPFTGHICNHAVPLLGSLPMPCTTEGSIAVLPLLRVYDDPPFVNVGEAVEFMKQVLRVVEHHHRDIRPSNIMMAGEVLYDQPFHPVAQSLSLDAQTILRPHARHELDSHRRHDGESAVRYYYINFSRASYLPPGTAVDGKPKSRFLRCSRGQLGRFPEAMLTAGHDPFKADVYCLGKYVIDDLIMQHLALAPFTSVARYMTRRDPRTRPTAAEAFAHFETIRGSLEAKCLGIPLNSKGHNVKPHLPVRSPRRAVSTLTIANRTSQYSYTSWSSIDSARTLVEEISSPVKEVLKGHEPVTRTILKETIHPVKQMSIPVSAPLQPEKKSLDRRKTKSKWGSLRATPVRTNGSLYNRVEVPETLLKKRKQSDKQREEKLAAVLAARKARAAKRSVIFKRAETYVKEYLEKEQEEVRLRRAARAAGDFYIPGQAKVINKIAPKPRKILQLLRLLQINNGVFVKVTKATGQMLRLVEPYITFGEPNLKTVRELIYKRGYAKVNKQRVPLSDNAVIEKELGKFGIISIEDLVHEIFTVGPNFKQASNFLWPFKLSNPTGGWRTRKFKHYVQGGDQGNREDNINKLVRQMN</sequence>
<dbReference type="STRING" id="983506.L8X393"/>
<accession>L8X393</accession>
<gene>
    <name evidence="6" type="ORF">AG1IA_01185</name>
</gene>
<evidence type="ECO:0000256" key="3">
    <source>
        <dbReference type="ARBA" id="ARBA00023274"/>
    </source>
</evidence>
<dbReference type="GO" id="GO:0022625">
    <property type="term" value="C:cytosolic large ribosomal subunit"/>
    <property type="evidence" value="ECO:0007669"/>
    <property type="project" value="TreeGrafter"/>
</dbReference>
<dbReference type="GO" id="GO:0003735">
    <property type="term" value="F:structural constituent of ribosome"/>
    <property type="evidence" value="ECO:0007669"/>
    <property type="project" value="TreeGrafter"/>
</dbReference>
<dbReference type="AlphaFoldDB" id="L8X393"/>
<evidence type="ECO:0000313" key="6">
    <source>
        <dbReference type="EMBL" id="ELU44756.1"/>
    </source>
</evidence>
<dbReference type="SUPFAM" id="SSF55129">
    <property type="entry name" value="Ribosomal protein L30p/L7e"/>
    <property type="match status" value="1"/>
</dbReference>
<dbReference type="PANTHER" id="PTHR11524:SF16">
    <property type="entry name" value="LARGE RIBOSOMAL SUBUNIT PROTEIN UL30"/>
    <property type="match status" value="1"/>
</dbReference>
<dbReference type="SUPFAM" id="SSF56112">
    <property type="entry name" value="Protein kinase-like (PK-like)"/>
    <property type="match status" value="1"/>
</dbReference>
<feature type="domain" description="Large ribosomal subunit protein uL30 N-terminal eukaryotes" evidence="5">
    <location>
        <begin position="544"/>
        <end position="614"/>
    </location>
</feature>
<dbReference type="InterPro" id="IPR005998">
    <property type="entry name" value="Ribosomal_uL30_euk"/>
</dbReference>
<dbReference type="PANTHER" id="PTHR11524">
    <property type="entry name" value="60S RIBOSOMAL PROTEIN L7"/>
    <property type="match status" value="1"/>
</dbReference>
<evidence type="ECO:0000259" key="4">
    <source>
        <dbReference type="Pfam" id="PF00327"/>
    </source>
</evidence>
<dbReference type="GO" id="GO:0000463">
    <property type="term" value="P:maturation of LSU-rRNA from tricistronic rRNA transcript (SSU-rRNA, 5.8S rRNA, LSU-rRNA)"/>
    <property type="evidence" value="ECO:0007669"/>
    <property type="project" value="TreeGrafter"/>
</dbReference>
<dbReference type="Gene3D" id="3.30.1390.20">
    <property type="entry name" value="Ribosomal protein L30, ferredoxin-like fold domain"/>
    <property type="match status" value="2"/>
</dbReference>
<evidence type="ECO:0000256" key="2">
    <source>
        <dbReference type="ARBA" id="ARBA00022980"/>
    </source>
</evidence>
<evidence type="ECO:0000259" key="5">
    <source>
        <dbReference type="Pfam" id="PF08079"/>
    </source>
</evidence>
<evidence type="ECO:0000313" key="7">
    <source>
        <dbReference type="Proteomes" id="UP000011668"/>
    </source>
</evidence>
<proteinExistence type="inferred from homology"/>
<dbReference type="InterPro" id="IPR011009">
    <property type="entry name" value="Kinase-like_dom_sf"/>
</dbReference>
<dbReference type="InterPro" id="IPR035808">
    <property type="entry name" value="Ribosomal_uL30_euk_arc"/>
</dbReference>
<dbReference type="EMBL" id="AFRT01000276">
    <property type="protein sequence ID" value="ELU44756.1"/>
    <property type="molecule type" value="Genomic_DNA"/>
</dbReference>
<protein>
    <submittedName>
        <fullName evidence="6">60S ribosomal protein L7</fullName>
    </submittedName>
</protein>
<dbReference type="FunFam" id="3.30.1390.20:FF:000003">
    <property type="entry name" value="60S ribosomal protein L7"/>
    <property type="match status" value="1"/>
</dbReference>
<evidence type="ECO:0000256" key="1">
    <source>
        <dbReference type="ARBA" id="ARBA00007594"/>
    </source>
</evidence>
<keyword evidence="2 6" id="KW-0689">Ribosomal protein</keyword>
<dbReference type="InterPro" id="IPR018038">
    <property type="entry name" value="Ribosomal_uL30_CS"/>
</dbReference>
<organism evidence="6 7">
    <name type="scientific">Thanatephorus cucumeris (strain AG1-IA)</name>
    <name type="common">Rice sheath blight fungus</name>
    <name type="synonym">Rhizoctonia solani</name>
    <dbReference type="NCBI Taxonomy" id="983506"/>
    <lineage>
        <taxon>Eukaryota</taxon>
        <taxon>Fungi</taxon>
        <taxon>Dikarya</taxon>
        <taxon>Basidiomycota</taxon>
        <taxon>Agaricomycotina</taxon>
        <taxon>Agaricomycetes</taxon>
        <taxon>Cantharellales</taxon>
        <taxon>Ceratobasidiaceae</taxon>
        <taxon>Rhizoctonia</taxon>
        <taxon>Rhizoctonia solani AG-1</taxon>
    </lineage>
</organism>
<dbReference type="OrthoDB" id="5987198at2759"/>
<dbReference type="InterPro" id="IPR039699">
    <property type="entry name" value="Ribosomal_uL30"/>
</dbReference>
<name>L8X393_THACA</name>
<keyword evidence="3" id="KW-0687">Ribonucleoprotein</keyword>
<dbReference type="NCBIfam" id="TIGR01310">
    <property type="entry name" value="uL30_euk"/>
    <property type="match status" value="1"/>
</dbReference>
<dbReference type="GO" id="GO:0003723">
    <property type="term" value="F:RNA binding"/>
    <property type="evidence" value="ECO:0007669"/>
    <property type="project" value="InterPro"/>
</dbReference>
<comment type="caution">
    <text evidence="6">The sequence shown here is derived from an EMBL/GenBank/DDBJ whole genome shotgun (WGS) entry which is preliminary data.</text>
</comment>
<dbReference type="Proteomes" id="UP000011668">
    <property type="component" value="Unassembled WGS sequence"/>
</dbReference>
<feature type="domain" description="Large ribosomal subunit protein uL30-like ferredoxin-like fold" evidence="4">
    <location>
        <begin position="620"/>
        <end position="662"/>
    </location>
</feature>